<reference evidence="1 2" key="1">
    <citation type="submission" date="2016-11" db="EMBL/GenBank/DDBJ databases">
        <authorList>
            <person name="Jaros S."/>
            <person name="Januszkiewicz K."/>
            <person name="Wedrychowicz H."/>
        </authorList>
    </citation>
    <scope>NUCLEOTIDE SEQUENCE [LARGE SCALE GENOMIC DNA]</scope>
    <source>
        <strain evidence="1 2">DSM 19436</strain>
    </source>
</reference>
<dbReference type="RefSeq" id="WP_084527005.1">
    <property type="nucleotide sequence ID" value="NZ_FQUP01000001.1"/>
</dbReference>
<sequence>MNAISKIYVDESRYNLYTMPHKALRYAQMQISIRLGAIDGEDDAAVRALVGDMRALIGAGRGHLHHENAHIHEVIEAHRAGATDQLADDHEHHERDFDELEAMLDAIEAAPAASRPALLRALYLRYSLFIAADLQHMVEEETETLALLHTLFGDDELRAIEQRIVASIDADTMMGFLRLMMPSMNHGERMEMLSGMRAGMPAAIFSAVFDGVVRPSLGEAEFRRLAADLRLAA</sequence>
<protein>
    <recommendedName>
        <fullName evidence="3">Hemerythrin HHE cation binding domain-containing protein</fullName>
    </recommendedName>
</protein>
<dbReference type="STRING" id="1122133.SAMN02745157_1925"/>
<evidence type="ECO:0000313" key="1">
    <source>
        <dbReference type="EMBL" id="SHF21637.1"/>
    </source>
</evidence>
<dbReference type="EMBL" id="FQUP01000001">
    <property type="protein sequence ID" value="SHF21637.1"/>
    <property type="molecule type" value="Genomic_DNA"/>
</dbReference>
<evidence type="ECO:0008006" key="3">
    <source>
        <dbReference type="Google" id="ProtNLM"/>
    </source>
</evidence>
<dbReference type="Proteomes" id="UP000184485">
    <property type="component" value="Unassembled WGS sequence"/>
</dbReference>
<organism evidence="1 2">
    <name type="scientific">Kaistia soli DSM 19436</name>
    <dbReference type="NCBI Taxonomy" id="1122133"/>
    <lineage>
        <taxon>Bacteria</taxon>
        <taxon>Pseudomonadati</taxon>
        <taxon>Pseudomonadota</taxon>
        <taxon>Alphaproteobacteria</taxon>
        <taxon>Hyphomicrobiales</taxon>
        <taxon>Kaistiaceae</taxon>
        <taxon>Kaistia</taxon>
    </lineage>
</organism>
<dbReference type="OrthoDB" id="5635488at2"/>
<dbReference type="Gene3D" id="1.20.120.520">
    <property type="entry name" value="nmb1532 protein domain like"/>
    <property type="match status" value="1"/>
</dbReference>
<accession>A0A1M4ZUZ0</accession>
<gene>
    <name evidence="1" type="ORF">SAMN02745157_1925</name>
</gene>
<keyword evidence="2" id="KW-1185">Reference proteome</keyword>
<proteinExistence type="predicted"/>
<evidence type="ECO:0000313" key="2">
    <source>
        <dbReference type="Proteomes" id="UP000184485"/>
    </source>
</evidence>
<dbReference type="AlphaFoldDB" id="A0A1M4ZUZ0"/>
<name>A0A1M4ZUZ0_9HYPH</name>